<sequence>MRHITARAASLALVALLALAGCSSSEDGSARTGSTGTDLSGLSSVEVAPEEAGGVAADSADAGASAAGSEVDPDQGKVVVTGSASVRVEDPQAALAALTATVAGLGGRVASSTVTGGGSVPSARAQVRVPTDAYDRLTDSLSDLGQVVDLSTSTEDVGQQVADLDARADALSASIDRLTQLVEQAETTKDLLEAEQELTARQSELDSLTSQRAYLADQVAFSTLEVSLDRRAEAAEPDRSVWQRSWDAFVAGMRGIGEAVVWVLPWALLAAVVAVPVTLAVRRRRGSAGVAGGTGGTSEEPERPVDHIG</sequence>
<proteinExistence type="predicted"/>
<keyword evidence="4" id="KW-0732">Signal</keyword>
<dbReference type="Proteomes" id="UP001596527">
    <property type="component" value="Unassembled WGS sequence"/>
</dbReference>
<keyword evidence="7" id="KW-1185">Reference proteome</keyword>
<keyword evidence="1" id="KW-0175">Coiled coil</keyword>
<accession>A0ABW2SL82</accession>
<feature type="signal peptide" evidence="4">
    <location>
        <begin position="1"/>
        <end position="20"/>
    </location>
</feature>
<keyword evidence="3" id="KW-1133">Transmembrane helix</keyword>
<feature type="region of interest" description="Disordered" evidence="2">
    <location>
        <begin position="24"/>
        <end position="76"/>
    </location>
</feature>
<evidence type="ECO:0000256" key="4">
    <source>
        <dbReference type="SAM" id="SignalP"/>
    </source>
</evidence>
<feature type="transmembrane region" description="Helical" evidence="3">
    <location>
        <begin position="259"/>
        <end position="281"/>
    </location>
</feature>
<evidence type="ECO:0000259" key="5">
    <source>
        <dbReference type="Pfam" id="PF14257"/>
    </source>
</evidence>
<feature type="chain" id="PRO_5046361087" evidence="4">
    <location>
        <begin position="21"/>
        <end position="309"/>
    </location>
</feature>
<feature type="compositionally biased region" description="Basic and acidic residues" evidence="2">
    <location>
        <begin position="300"/>
        <end position="309"/>
    </location>
</feature>
<evidence type="ECO:0000256" key="1">
    <source>
        <dbReference type="SAM" id="Coils"/>
    </source>
</evidence>
<feature type="compositionally biased region" description="Low complexity" evidence="2">
    <location>
        <begin position="32"/>
        <end position="70"/>
    </location>
</feature>
<evidence type="ECO:0000256" key="2">
    <source>
        <dbReference type="SAM" id="MobiDB-lite"/>
    </source>
</evidence>
<reference evidence="7" key="1">
    <citation type="journal article" date="2019" name="Int. J. Syst. Evol. Microbiol.">
        <title>The Global Catalogue of Microorganisms (GCM) 10K type strain sequencing project: providing services to taxonomists for standard genome sequencing and annotation.</title>
        <authorList>
            <consortium name="The Broad Institute Genomics Platform"/>
            <consortium name="The Broad Institute Genome Sequencing Center for Infectious Disease"/>
            <person name="Wu L."/>
            <person name="Ma J."/>
        </authorList>
    </citation>
    <scope>NUCLEOTIDE SEQUENCE [LARGE SCALE GENOMIC DNA]</scope>
    <source>
        <strain evidence="7">CCUG 56698</strain>
    </source>
</reference>
<keyword evidence="3" id="KW-0472">Membrane</keyword>
<feature type="region of interest" description="Disordered" evidence="2">
    <location>
        <begin position="286"/>
        <end position="309"/>
    </location>
</feature>
<organism evidence="6 7">
    <name type="scientific">Schaalia naturae</name>
    <dbReference type="NCBI Taxonomy" id="635203"/>
    <lineage>
        <taxon>Bacteria</taxon>
        <taxon>Bacillati</taxon>
        <taxon>Actinomycetota</taxon>
        <taxon>Actinomycetes</taxon>
        <taxon>Actinomycetales</taxon>
        <taxon>Actinomycetaceae</taxon>
        <taxon>Schaalia</taxon>
    </lineage>
</organism>
<dbReference type="PROSITE" id="PS51257">
    <property type="entry name" value="PROKAR_LIPOPROTEIN"/>
    <property type="match status" value="1"/>
</dbReference>
<keyword evidence="3" id="KW-0812">Transmembrane</keyword>
<evidence type="ECO:0000256" key="3">
    <source>
        <dbReference type="SAM" id="Phobius"/>
    </source>
</evidence>
<evidence type="ECO:0000313" key="7">
    <source>
        <dbReference type="Proteomes" id="UP001596527"/>
    </source>
</evidence>
<name>A0ABW2SL82_9ACTO</name>
<feature type="domain" description="DUF4349" evidence="5">
    <location>
        <begin position="77"/>
        <end position="276"/>
    </location>
</feature>
<evidence type="ECO:0000313" key="6">
    <source>
        <dbReference type="EMBL" id="MFC7580639.1"/>
    </source>
</evidence>
<dbReference type="Pfam" id="PF14257">
    <property type="entry name" value="DUF4349"/>
    <property type="match status" value="1"/>
</dbReference>
<gene>
    <name evidence="6" type="ORF">ACFQWG_05370</name>
</gene>
<protein>
    <submittedName>
        <fullName evidence="6">DUF4349 domain-containing protein</fullName>
    </submittedName>
</protein>
<dbReference type="EMBL" id="JBHTEF010000001">
    <property type="protein sequence ID" value="MFC7580639.1"/>
    <property type="molecule type" value="Genomic_DNA"/>
</dbReference>
<feature type="coiled-coil region" evidence="1">
    <location>
        <begin position="161"/>
        <end position="211"/>
    </location>
</feature>
<comment type="caution">
    <text evidence="6">The sequence shown here is derived from an EMBL/GenBank/DDBJ whole genome shotgun (WGS) entry which is preliminary data.</text>
</comment>
<dbReference type="InterPro" id="IPR025645">
    <property type="entry name" value="DUF4349"/>
</dbReference>
<dbReference type="RefSeq" id="WP_380972880.1">
    <property type="nucleotide sequence ID" value="NZ_JBHTEF010000001.1"/>
</dbReference>